<proteinExistence type="predicted"/>
<dbReference type="InterPro" id="IPR032710">
    <property type="entry name" value="NTF2-like_dom_sf"/>
</dbReference>
<dbReference type="SUPFAM" id="SSF54427">
    <property type="entry name" value="NTF2-like"/>
    <property type="match status" value="1"/>
</dbReference>
<dbReference type="InterPro" id="IPR009959">
    <property type="entry name" value="Cyclase_SnoaL-like"/>
</dbReference>
<dbReference type="Gene3D" id="3.10.450.50">
    <property type="match status" value="1"/>
</dbReference>
<protein>
    <recommendedName>
        <fullName evidence="3">Ester cyclase</fullName>
    </recommendedName>
</protein>
<sequence>MSAEELRKANAHFYDEVFRRRNVDAIDDLLSDDFVEHIPGPGQQTDRQGTKEFIKNVLDAFPDMDLEIEHDVVEGDTIASVVRFTGTHEGEFAGVPATGRRVTVYVTDFGRMRDGRWTDHWGLVDVGGLMAQLGAGPGGTR</sequence>
<dbReference type="Proteomes" id="UP001144280">
    <property type="component" value="Unassembled WGS sequence"/>
</dbReference>
<dbReference type="PANTHER" id="PTHR38436:SF1">
    <property type="entry name" value="ESTER CYCLASE"/>
    <property type="match status" value="1"/>
</dbReference>
<evidence type="ECO:0000313" key="2">
    <source>
        <dbReference type="Proteomes" id="UP001144280"/>
    </source>
</evidence>
<accession>A0ABQ5QTX6</accession>
<dbReference type="PANTHER" id="PTHR38436">
    <property type="entry name" value="POLYKETIDE CYCLASE SNOAL-LIKE DOMAIN"/>
    <property type="match status" value="1"/>
</dbReference>
<evidence type="ECO:0008006" key="3">
    <source>
        <dbReference type="Google" id="ProtNLM"/>
    </source>
</evidence>
<organism evidence="1 2">
    <name type="scientific">Phytohabitans aurantiacus</name>
    <dbReference type="NCBI Taxonomy" id="3016789"/>
    <lineage>
        <taxon>Bacteria</taxon>
        <taxon>Bacillati</taxon>
        <taxon>Actinomycetota</taxon>
        <taxon>Actinomycetes</taxon>
        <taxon>Micromonosporales</taxon>
        <taxon>Micromonosporaceae</taxon>
    </lineage>
</organism>
<keyword evidence="2" id="KW-1185">Reference proteome</keyword>
<evidence type="ECO:0000313" key="1">
    <source>
        <dbReference type="EMBL" id="GLH96780.1"/>
    </source>
</evidence>
<name>A0ABQ5QTX6_9ACTN</name>
<gene>
    <name evidence="1" type="ORF">Pa4123_20540</name>
</gene>
<dbReference type="RefSeq" id="WP_281894058.1">
    <property type="nucleotide sequence ID" value="NZ_BSDI01000007.1"/>
</dbReference>
<dbReference type="EMBL" id="BSDI01000007">
    <property type="protein sequence ID" value="GLH96780.1"/>
    <property type="molecule type" value="Genomic_DNA"/>
</dbReference>
<comment type="caution">
    <text evidence="1">The sequence shown here is derived from an EMBL/GenBank/DDBJ whole genome shotgun (WGS) entry which is preliminary data.</text>
</comment>
<dbReference type="Pfam" id="PF07366">
    <property type="entry name" value="SnoaL"/>
    <property type="match status" value="1"/>
</dbReference>
<reference evidence="1" key="1">
    <citation type="submission" date="2022-12" db="EMBL/GenBank/DDBJ databases">
        <title>New Phytohabitans aurantiacus sp. RD004123 nov., an actinomycete isolated from soil.</title>
        <authorList>
            <person name="Triningsih D.W."/>
            <person name="Harunari E."/>
            <person name="Igarashi Y."/>
        </authorList>
    </citation>
    <scope>NUCLEOTIDE SEQUENCE</scope>
    <source>
        <strain evidence="1">RD004123</strain>
    </source>
</reference>